<comment type="caution">
    <text evidence="3">The sequence shown here is derived from an EMBL/GenBank/DDBJ whole genome shotgun (WGS) entry which is preliminary data.</text>
</comment>
<keyword evidence="2" id="KW-0472">Membrane</keyword>
<evidence type="ECO:0000313" key="4">
    <source>
        <dbReference type="Proteomes" id="UP000311919"/>
    </source>
</evidence>
<name>A0A4Z2CRS7_SCHJA</name>
<feature type="transmembrane region" description="Helical" evidence="2">
    <location>
        <begin position="21"/>
        <end position="41"/>
    </location>
</feature>
<feature type="compositionally biased region" description="Low complexity" evidence="1">
    <location>
        <begin position="497"/>
        <end position="512"/>
    </location>
</feature>
<keyword evidence="2" id="KW-1133">Transmembrane helix</keyword>
<dbReference type="AlphaFoldDB" id="A0A4Z2CRS7"/>
<feature type="compositionally biased region" description="Low complexity" evidence="1">
    <location>
        <begin position="106"/>
        <end position="119"/>
    </location>
</feature>
<evidence type="ECO:0000256" key="2">
    <source>
        <dbReference type="SAM" id="Phobius"/>
    </source>
</evidence>
<feature type="region of interest" description="Disordered" evidence="1">
    <location>
        <begin position="497"/>
        <end position="522"/>
    </location>
</feature>
<sequence>RSDQIFFFKVKEMISLYDEQNIGFYGYMFLAILIISIYVLLNLFPNLGTHLPWHDSARLLNDKSINTRLSEIAEDTISQSTEVQLNKSKKHISSLHKRPIRKTTITTTLSSTSKSSSSHLSDKSSDSQSSPIYSLCSTELFTDEALKSKNGTVCGDKQKPVVISEPLIMVNKDVVSTSADTTATPTIDGSMKMSCIGSEITKSSKGKKSYPVHQKSCKVVVESASSLSSPLSFTTTATAVEPDDLHLSSPPSPHHSSPQDDTFVTSEISLDIPGNDDNGWLCANMKTNKRRRRNKDIKQSKDKDNNAVEDVTSVDDAKLKGLDLQQHQPPSPQFSSSIKQDQNELCDDSNPEVSKNLESNSSQKSVMVECCTISSLNDMNREPYSIEQQPSTMDLSISSNTINTTTTKSNDTPAIVHSTSIVISSKRKRRNTARRTVTSQSENTNTYDILSNDSTLSSTTTTTTTYTTTTTLNSSIKQNLDEQQNEDDEENDFELIELPNTSSQPPSSSSSSIVESELEMHSTNTAEKVFLPFTIAT</sequence>
<keyword evidence="2" id="KW-0812">Transmembrane</keyword>
<feature type="region of interest" description="Disordered" evidence="1">
    <location>
        <begin position="277"/>
        <end position="311"/>
    </location>
</feature>
<feature type="compositionally biased region" description="Basic and acidic residues" evidence="1">
    <location>
        <begin position="296"/>
        <end position="306"/>
    </location>
</feature>
<feature type="non-terminal residue" evidence="3">
    <location>
        <position position="1"/>
    </location>
</feature>
<feature type="region of interest" description="Disordered" evidence="1">
    <location>
        <begin position="242"/>
        <end position="262"/>
    </location>
</feature>
<evidence type="ECO:0000313" key="3">
    <source>
        <dbReference type="EMBL" id="TNN06969.1"/>
    </source>
</evidence>
<feature type="compositionally biased region" description="Polar residues" evidence="1">
    <location>
        <begin position="434"/>
        <end position="445"/>
    </location>
</feature>
<protein>
    <submittedName>
        <fullName evidence="3">Uncharacterized protein</fullName>
    </submittedName>
</protein>
<gene>
    <name evidence="3" type="ORF">EWB00_008057</name>
</gene>
<feature type="region of interest" description="Disordered" evidence="1">
    <location>
        <begin position="106"/>
        <end position="131"/>
    </location>
</feature>
<keyword evidence="4" id="KW-1185">Reference proteome</keyword>
<dbReference type="EMBL" id="SKCS01000444">
    <property type="protein sequence ID" value="TNN06969.1"/>
    <property type="molecule type" value="Genomic_DNA"/>
</dbReference>
<feature type="compositionally biased region" description="Polar residues" evidence="1">
    <location>
        <begin position="351"/>
        <end position="361"/>
    </location>
</feature>
<feature type="region of interest" description="Disordered" evidence="1">
    <location>
        <begin position="425"/>
        <end position="445"/>
    </location>
</feature>
<feature type="compositionally biased region" description="Low complexity" evidence="1">
    <location>
        <begin position="325"/>
        <end position="337"/>
    </location>
</feature>
<proteinExistence type="predicted"/>
<feature type="region of interest" description="Disordered" evidence="1">
    <location>
        <begin position="324"/>
        <end position="361"/>
    </location>
</feature>
<accession>A0A4Z2CRS7</accession>
<dbReference type="Proteomes" id="UP000311919">
    <property type="component" value="Unassembled WGS sequence"/>
</dbReference>
<evidence type="ECO:0000256" key="1">
    <source>
        <dbReference type="SAM" id="MobiDB-lite"/>
    </source>
</evidence>
<organism evidence="3 4">
    <name type="scientific">Schistosoma japonicum</name>
    <name type="common">Blood fluke</name>
    <dbReference type="NCBI Taxonomy" id="6182"/>
    <lineage>
        <taxon>Eukaryota</taxon>
        <taxon>Metazoa</taxon>
        <taxon>Spiralia</taxon>
        <taxon>Lophotrochozoa</taxon>
        <taxon>Platyhelminthes</taxon>
        <taxon>Trematoda</taxon>
        <taxon>Digenea</taxon>
        <taxon>Strigeidida</taxon>
        <taxon>Schistosomatoidea</taxon>
        <taxon>Schistosomatidae</taxon>
        <taxon>Schistosoma</taxon>
    </lineage>
</organism>
<reference evidence="3 4" key="1">
    <citation type="submission" date="2019-03" db="EMBL/GenBank/DDBJ databases">
        <title>An improved genome assembly of the fluke Schistosoma japonicum.</title>
        <authorList>
            <person name="Hu W."/>
            <person name="Luo F."/>
            <person name="Yin M."/>
            <person name="Mo X."/>
            <person name="Sun C."/>
            <person name="Wu Q."/>
            <person name="Zhu B."/>
            <person name="Xiang M."/>
            <person name="Wang J."/>
            <person name="Wang Y."/>
            <person name="Zhang T."/>
            <person name="Xu B."/>
            <person name="Zheng H."/>
            <person name="Feng Z."/>
        </authorList>
    </citation>
    <scope>NUCLEOTIDE SEQUENCE [LARGE SCALE GENOMIC DNA]</scope>
    <source>
        <strain evidence="3">HuSjv2</strain>
        <tissue evidence="3">Worms</tissue>
    </source>
</reference>